<dbReference type="Proteomes" id="UP000800035">
    <property type="component" value="Unassembled WGS sequence"/>
</dbReference>
<feature type="transmembrane region" description="Helical" evidence="1">
    <location>
        <begin position="102"/>
        <end position="119"/>
    </location>
</feature>
<dbReference type="Pfam" id="PF01544">
    <property type="entry name" value="CorA"/>
    <property type="match status" value="1"/>
</dbReference>
<evidence type="ECO:0000313" key="3">
    <source>
        <dbReference type="Proteomes" id="UP000800035"/>
    </source>
</evidence>
<dbReference type="EMBL" id="ML977019">
    <property type="protein sequence ID" value="KAF1951218.1"/>
    <property type="molecule type" value="Genomic_DNA"/>
</dbReference>
<keyword evidence="1" id="KW-1133">Transmembrane helix</keyword>
<feature type="transmembrane region" description="Helical" evidence="1">
    <location>
        <begin position="182"/>
        <end position="201"/>
    </location>
</feature>
<dbReference type="InterPro" id="IPR002523">
    <property type="entry name" value="MgTranspt_CorA/ZnTranspt_ZntB"/>
</dbReference>
<keyword evidence="1" id="KW-0812">Transmembrane</keyword>
<dbReference type="AlphaFoldDB" id="A0A6A5TFU3"/>
<accession>A0A6A5TFU3</accession>
<gene>
    <name evidence="2" type="ORF">CC80DRAFT_212610</name>
</gene>
<protein>
    <submittedName>
        <fullName evidence="2">Uncharacterized protein</fullName>
    </submittedName>
</protein>
<feature type="transmembrane region" description="Helical" evidence="1">
    <location>
        <begin position="131"/>
        <end position="152"/>
    </location>
</feature>
<dbReference type="Gene3D" id="1.20.58.340">
    <property type="entry name" value="Magnesium transport protein CorA, transmembrane region"/>
    <property type="match status" value="1"/>
</dbReference>
<keyword evidence="1" id="KW-0472">Membrane</keyword>
<dbReference type="OrthoDB" id="3231000at2759"/>
<feature type="transmembrane region" description="Helical" evidence="1">
    <location>
        <begin position="213"/>
        <end position="234"/>
    </location>
</feature>
<organism evidence="2 3">
    <name type="scientific">Byssothecium circinans</name>
    <dbReference type="NCBI Taxonomy" id="147558"/>
    <lineage>
        <taxon>Eukaryota</taxon>
        <taxon>Fungi</taxon>
        <taxon>Dikarya</taxon>
        <taxon>Ascomycota</taxon>
        <taxon>Pezizomycotina</taxon>
        <taxon>Dothideomycetes</taxon>
        <taxon>Pleosporomycetidae</taxon>
        <taxon>Pleosporales</taxon>
        <taxon>Massarineae</taxon>
        <taxon>Massarinaceae</taxon>
        <taxon>Byssothecium</taxon>
    </lineage>
</organism>
<dbReference type="GO" id="GO:0016020">
    <property type="term" value="C:membrane"/>
    <property type="evidence" value="ECO:0007669"/>
    <property type="project" value="InterPro"/>
</dbReference>
<sequence length="236" mass="26392">MDRNIVELLGVSVLVIRDMENAFHHISEAIEYVVADLGLSDLRTNASPHKEGTTLATMIRDLQQDCTFYRTSASRLKAEHVEAQEIHLKWVNAKQADSVNQLTLLAAFFLPLSLAAGVLSMQTRFSDLHLLLYDFVGVVVILATITAFLAALSRWGPSMYEYIIFSAYGRLALRWAPPMQQVVKFAPPAVWWLVFLASFLVGMSKDVLLGLRILGYGAAGITVLWLLSVIWVRITR</sequence>
<reference evidence="2" key="1">
    <citation type="journal article" date="2020" name="Stud. Mycol.">
        <title>101 Dothideomycetes genomes: a test case for predicting lifestyles and emergence of pathogens.</title>
        <authorList>
            <person name="Haridas S."/>
            <person name="Albert R."/>
            <person name="Binder M."/>
            <person name="Bloem J."/>
            <person name="Labutti K."/>
            <person name="Salamov A."/>
            <person name="Andreopoulos B."/>
            <person name="Baker S."/>
            <person name="Barry K."/>
            <person name="Bills G."/>
            <person name="Bluhm B."/>
            <person name="Cannon C."/>
            <person name="Castanera R."/>
            <person name="Culley D."/>
            <person name="Daum C."/>
            <person name="Ezra D."/>
            <person name="Gonzalez J."/>
            <person name="Henrissat B."/>
            <person name="Kuo A."/>
            <person name="Liang C."/>
            <person name="Lipzen A."/>
            <person name="Lutzoni F."/>
            <person name="Magnuson J."/>
            <person name="Mondo S."/>
            <person name="Nolan M."/>
            <person name="Ohm R."/>
            <person name="Pangilinan J."/>
            <person name="Park H.-J."/>
            <person name="Ramirez L."/>
            <person name="Alfaro M."/>
            <person name="Sun H."/>
            <person name="Tritt A."/>
            <person name="Yoshinaga Y."/>
            <person name="Zwiers L.-H."/>
            <person name="Turgeon B."/>
            <person name="Goodwin S."/>
            <person name="Spatafora J."/>
            <person name="Crous P."/>
            <person name="Grigoriev I."/>
        </authorList>
    </citation>
    <scope>NUCLEOTIDE SEQUENCE</scope>
    <source>
        <strain evidence="2">CBS 675.92</strain>
    </source>
</reference>
<name>A0A6A5TFU3_9PLEO</name>
<evidence type="ECO:0000313" key="2">
    <source>
        <dbReference type="EMBL" id="KAF1951218.1"/>
    </source>
</evidence>
<keyword evidence="3" id="KW-1185">Reference proteome</keyword>
<evidence type="ECO:0000256" key="1">
    <source>
        <dbReference type="SAM" id="Phobius"/>
    </source>
</evidence>
<proteinExistence type="predicted"/>
<dbReference type="GO" id="GO:0046873">
    <property type="term" value="F:metal ion transmembrane transporter activity"/>
    <property type="evidence" value="ECO:0007669"/>
    <property type="project" value="InterPro"/>
</dbReference>